<evidence type="ECO:0000313" key="10">
    <source>
        <dbReference type="EMBL" id="SEQ66417.1"/>
    </source>
</evidence>
<organism evidence="10 11">
    <name type="scientific">Rosenbergiella nectarea</name>
    <dbReference type="NCBI Taxonomy" id="988801"/>
    <lineage>
        <taxon>Bacteria</taxon>
        <taxon>Pseudomonadati</taxon>
        <taxon>Pseudomonadota</taxon>
        <taxon>Gammaproteobacteria</taxon>
        <taxon>Enterobacterales</taxon>
        <taxon>Erwiniaceae</taxon>
        <taxon>Rosenbergiella</taxon>
    </lineage>
</organism>
<accession>A0A1H9HVW8</accession>
<dbReference type="RefSeq" id="WP_092675027.1">
    <property type="nucleotide sequence ID" value="NZ_FOGC01000005.1"/>
</dbReference>
<evidence type="ECO:0000313" key="11">
    <source>
        <dbReference type="Proteomes" id="UP000242515"/>
    </source>
</evidence>
<dbReference type="NCBIfam" id="NF005955">
    <property type="entry name" value="PRK08032.1"/>
    <property type="match status" value="1"/>
</dbReference>
<sequence length="476" mass="49982">MAVISNLNIGNSAFDLDTLYTQLETYETQSLTPITQQATTVKSQLSAFGQLRSALESLQKATTTLSSASALNATSIVSTNQSFTATSNSDASVGNYQINVKQLATAQTLLSSVISSNNQPLGTTGAQGRTLTLQTGDSEPVTIALDDNDTSLNGLVNAINKSGAGVVATSIKSNDGEYYLSLSSKETGAENTLSVTVSGDDQLQALIGYQGGDSATGMHQSVAGQDAVLSVNGIEVQSASNTVSDAPYGVTLNLKAVSNGEERLEVANNTADAVKNIKAWVTAYNNVQSVVTSITKYAGGSTLSSDTSSNGPLMGNGTVRDIQNQLRSVLNTTQAGAVTIMAELGITQNTTKGADGSIGSLNIDEKKLTSALTSTPQAVYQFFLGDSKTTGFSTLANNTLDTILSDNYSSKGTLTTAVKALNDSYDKLEVRYDQQQSRIDATMARYKSQFVQLKKTLSQMDTTKNYLTAQFANSDD</sequence>
<dbReference type="InterPro" id="IPR010809">
    <property type="entry name" value="FliD_C"/>
</dbReference>
<evidence type="ECO:0000259" key="9">
    <source>
        <dbReference type="Pfam" id="PF07195"/>
    </source>
</evidence>
<evidence type="ECO:0000256" key="2">
    <source>
        <dbReference type="ARBA" id="ARBA00011255"/>
    </source>
</evidence>
<dbReference type="GO" id="GO:0009421">
    <property type="term" value="C:bacterial-type flagellum filament cap"/>
    <property type="evidence" value="ECO:0007669"/>
    <property type="project" value="InterPro"/>
</dbReference>
<keyword evidence="11" id="KW-1185">Reference proteome</keyword>
<comment type="subcellular location">
    <subcellularLocation>
        <location evidence="7">Secreted</location>
    </subcellularLocation>
    <subcellularLocation>
        <location evidence="7">Bacterial flagellum</location>
    </subcellularLocation>
</comment>
<keyword evidence="10" id="KW-0282">Flagellum</keyword>
<dbReference type="Pfam" id="PF02465">
    <property type="entry name" value="FliD_N"/>
    <property type="match status" value="1"/>
</dbReference>
<evidence type="ECO:0000256" key="3">
    <source>
        <dbReference type="ARBA" id="ARBA00016246"/>
    </source>
</evidence>
<evidence type="ECO:0000256" key="1">
    <source>
        <dbReference type="ARBA" id="ARBA00009764"/>
    </source>
</evidence>
<dbReference type="GO" id="GO:0009424">
    <property type="term" value="C:bacterial-type flagellum hook"/>
    <property type="evidence" value="ECO:0007669"/>
    <property type="project" value="UniProtKB-UniRule"/>
</dbReference>
<feature type="domain" description="Flagellar hook-associated protein 2 C-terminal" evidence="9">
    <location>
        <begin position="224"/>
        <end position="461"/>
    </location>
</feature>
<name>A0A1H9HVW8_9GAMM</name>
<evidence type="ECO:0000256" key="7">
    <source>
        <dbReference type="RuleBase" id="RU362066"/>
    </source>
</evidence>
<proteinExistence type="inferred from homology"/>
<dbReference type="PANTHER" id="PTHR30288">
    <property type="entry name" value="FLAGELLAR CAP/ASSEMBLY PROTEIN FLID"/>
    <property type="match status" value="1"/>
</dbReference>
<dbReference type="GO" id="GO:0071973">
    <property type="term" value="P:bacterial-type flagellum-dependent cell motility"/>
    <property type="evidence" value="ECO:0007669"/>
    <property type="project" value="TreeGrafter"/>
</dbReference>
<dbReference type="STRING" id="988801.SAMN05216522_10588"/>
<comment type="function">
    <text evidence="7">Required for morphogenesis and for the elongation of the flagellar filament by facilitating polymerization of the flagellin monomers at the tip of growing filament. Forms a capping structure, which prevents flagellin subunits (transported through the central channel of the flagellum) from leaking out without polymerization at the distal end.</text>
</comment>
<dbReference type="GO" id="GO:0005576">
    <property type="term" value="C:extracellular region"/>
    <property type="evidence" value="ECO:0007669"/>
    <property type="project" value="UniProtKB-SubCell"/>
</dbReference>
<protein>
    <recommendedName>
        <fullName evidence="3 7">Flagellar hook-associated protein 2</fullName>
        <shortName evidence="7">HAP2</shortName>
    </recommendedName>
    <alternativeName>
        <fullName evidence="7">Flagellar cap protein</fullName>
    </alternativeName>
</protein>
<comment type="function">
    <text evidence="6">Required for the morphogenesis and for the elongation of the flagellar filament by facilitating polymerization of the flagellin monomers at the tip of growing filament. Forms a capping structure, which prevents flagellin subunits (transported through the central channel of the flagellum) from leaking out without polymerization at the distal end.</text>
</comment>
<keyword evidence="4 7" id="KW-0175">Coiled coil</keyword>
<keyword evidence="7" id="KW-0964">Secreted</keyword>
<evidence type="ECO:0000256" key="6">
    <source>
        <dbReference type="ARBA" id="ARBA00025175"/>
    </source>
</evidence>
<feature type="coiled-coil region" evidence="7">
    <location>
        <begin position="418"/>
        <end position="445"/>
    </location>
</feature>
<comment type="similarity">
    <text evidence="1 7">Belongs to the FliD family.</text>
</comment>
<dbReference type="OrthoDB" id="5980200at2"/>
<dbReference type="InterPro" id="IPR003481">
    <property type="entry name" value="FliD_N"/>
</dbReference>
<gene>
    <name evidence="10" type="ORF">SAMN05216522_10588</name>
</gene>
<evidence type="ECO:0000256" key="4">
    <source>
        <dbReference type="ARBA" id="ARBA00023054"/>
    </source>
</evidence>
<dbReference type="Pfam" id="PF07195">
    <property type="entry name" value="FliD_C"/>
    <property type="match status" value="1"/>
</dbReference>
<evidence type="ECO:0000259" key="8">
    <source>
        <dbReference type="Pfam" id="PF02465"/>
    </source>
</evidence>
<comment type="subunit">
    <text evidence="2 7">Homopentamer.</text>
</comment>
<keyword evidence="10" id="KW-0969">Cilium</keyword>
<feature type="domain" description="Flagellar hook-associated protein 2 N-terminal" evidence="8">
    <location>
        <begin position="12"/>
        <end position="107"/>
    </location>
</feature>
<reference evidence="11" key="1">
    <citation type="submission" date="2016-10" db="EMBL/GenBank/DDBJ databases">
        <authorList>
            <person name="Varghese N."/>
            <person name="Submissions S."/>
        </authorList>
    </citation>
    <scope>NUCLEOTIDE SEQUENCE [LARGE SCALE GENOMIC DNA]</scope>
    <source>
        <strain evidence="11">8N4</strain>
    </source>
</reference>
<dbReference type="PANTHER" id="PTHR30288:SF0">
    <property type="entry name" value="FLAGELLAR HOOK-ASSOCIATED PROTEIN 2"/>
    <property type="match status" value="1"/>
</dbReference>
<dbReference type="EMBL" id="FOGC01000005">
    <property type="protein sequence ID" value="SEQ66417.1"/>
    <property type="molecule type" value="Genomic_DNA"/>
</dbReference>
<dbReference type="AlphaFoldDB" id="A0A1H9HVW8"/>
<dbReference type="GO" id="GO:0007155">
    <property type="term" value="P:cell adhesion"/>
    <property type="evidence" value="ECO:0007669"/>
    <property type="project" value="InterPro"/>
</dbReference>
<dbReference type="Proteomes" id="UP000242515">
    <property type="component" value="Unassembled WGS sequence"/>
</dbReference>
<dbReference type="InterPro" id="IPR040026">
    <property type="entry name" value="FliD"/>
</dbReference>
<keyword evidence="5 7" id="KW-0975">Bacterial flagellum</keyword>
<keyword evidence="10" id="KW-0966">Cell projection</keyword>
<evidence type="ECO:0000256" key="5">
    <source>
        <dbReference type="ARBA" id="ARBA00023143"/>
    </source>
</evidence>